<keyword evidence="3" id="KW-1185">Reference proteome</keyword>
<dbReference type="EMBL" id="BTSY01000005">
    <property type="protein sequence ID" value="GMT26447.1"/>
    <property type="molecule type" value="Genomic_DNA"/>
</dbReference>
<evidence type="ECO:0000313" key="2">
    <source>
        <dbReference type="EMBL" id="GMT26447.1"/>
    </source>
</evidence>
<sequence>MLRVLLLLQFAIIALLADSECPRKYQLMGEGKCIRPVFVDKYGKLGDLMSRGAEECKKDGALLPIIR</sequence>
<name>A0AAV5W615_9BILA</name>
<keyword evidence="1" id="KW-0732">Signal</keyword>
<protein>
    <submittedName>
        <fullName evidence="2">Uncharacterized protein</fullName>
    </submittedName>
</protein>
<feature type="non-terminal residue" evidence="2">
    <location>
        <position position="67"/>
    </location>
</feature>
<comment type="caution">
    <text evidence="2">The sequence shown here is derived from an EMBL/GenBank/DDBJ whole genome shotgun (WGS) entry which is preliminary data.</text>
</comment>
<gene>
    <name evidence="2" type="ORF">PFISCL1PPCAC_17744</name>
</gene>
<accession>A0AAV5W615</accession>
<reference evidence="2" key="1">
    <citation type="submission" date="2023-10" db="EMBL/GenBank/DDBJ databases">
        <title>Genome assembly of Pristionchus species.</title>
        <authorList>
            <person name="Yoshida K."/>
            <person name="Sommer R.J."/>
        </authorList>
    </citation>
    <scope>NUCLEOTIDE SEQUENCE</scope>
    <source>
        <strain evidence="2">RS5133</strain>
    </source>
</reference>
<dbReference type="AlphaFoldDB" id="A0AAV5W615"/>
<feature type="signal peptide" evidence="1">
    <location>
        <begin position="1"/>
        <end position="19"/>
    </location>
</feature>
<feature type="chain" id="PRO_5043473165" evidence="1">
    <location>
        <begin position="20"/>
        <end position="67"/>
    </location>
</feature>
<evidence type="ECO:0000313" key="3">
    <source>
        <dbReference type="Proteomes" id="UP001432322"/>
    </source>
</evidence>
<dbReference type="Proteomes" id="UP001432322">
    <property type="component" value="Unassembled WGS sequence"/>
</dbReference>
<proteinExistence type="predicted"/>
<organism evidence="2 3">
    <name type="scientific">Pristionchus fissidentatus</name>
    <dbReference type="NCBI Taxonomy" id="1538716"/>
    <lineage>
        <taxon>Eukaryota</taxon>
        <taxon>Metazoa</taxon>
        <taxon>Ecdysozoa</taxon>
        <taxon>Nematoda</taxon>
        <taxon>Chromadorea</taxon>
        <taxon>Rhabditida</taxon>
        <taxon>Rhabditina</taxon>
        <taxon>Diplogasteromorpha</taxon>
        <taxon>Diplogasteroidea</taxon>
        <taxon>Neodiplogasteridae</taxon>
        <taxon>Pristionchus</taxon>
    </lineage>
</organism>
<evidence type="ECO:0000256" key="1">
    <source>
        <dbReference type="SAM" id="SignalP"/>
    </source>
</evidence>